<accession>A0ABV2KD71</accession>
<dbReference type="Pfam" id="PF03354">
    <property type="entry name" value="TerL_ATPase"/>
    <property type="match status" value="1"/>
</dbReference>
<dbReference type="InterPro" id="IPR005021">
    <property type="entry name" value="Terminase_largesu-like"/>
</dbReference>
<dbReference type="InterPro" id="IPR046461">
    <property type="entry name" value="TerL_ATPase"/>
</dbReference>
<gene>
    <name evidence="2" type="ORF">ABIC55_003703</name>
</gene>
<evidence type="ECO:0000313" key="3">
    <source>
        <dbReference type="Proteomes" id="UP001549104"/>
    </source>
</evidence>
<sequence>MENHKPKAYLYAEKVMVNEIQAPTQIRKACENFIWEFDVRQHQDDFRFKWSHKMEKVVDEILKMTNFAEGLKQNENVYDNLLLWQFFALQNIFVWVEKENENNRRIQRAVLCIAKKSGKTFICSIVNLISFFLSPENANFFCASNTGQQAKLLVEQLGKLIKSSPKLLPHFTVMESYIRFERKNIVLKYMNGDANTAHGRIITVGVLDEVAADNEMQKMNEAIESSQFNVINKLSLQISTAYGIQNVHNYFKSECDKVYTNTFGETDNQRLFGLLYHIDNPKSKVMVDGKEVERWEDHNNWKESCPLLAEFPSEIEGLINDYKVEKGTTAEFDFKVLNLNMWLAESYAGENMFTEESELEKGRYEEIGNMKWWHGKRQVFFGIDLAREGTDNSAVCLLWYDTKDKIYYTKHWVFYPSAQEQKNPKTKVCHIEYMPNKDIASLAETKPLIMTKLSNSLLISWKIINWKLLQLLLIKRLLMK</sequence>
<proteinExistence type="predicted"/>
<protein>
    <submittedName>
        <fullName evidence="2">Phage terminase large subunit-like protein</fullName>
    </submittedName>
</protein>
<evidence type="ECO:0000259" key="1">
    <source>
        <dbReference type="Pfam" id="PF03354"/>
    </source>
</evidence>
<dbReference type="Gene3D" id="3.40.50.300">
    <property type="entry name" value="P-loop containing nucleotide triphosphate hydrolases"/>
    <property type="match status" value="1"/>
</dbReference>
<evidence type="ECO:0000313" key="2">
    <source>
        <dbReference type="EMBL" id="MET3658585.1"/>
    </source>
</evidence>
<dbReference type="InterPro" id="IPR027417">
    <property type="entry name" value="P-loop_NTPase"/>
</dbReference>
<feature type="domain" description="Terminase large subunit-like ATPase" evidence="1">
    <location>
        <begin position="84"/>
        <end position="246"/>
    </location>
</feature>
<reference evidence="2 3" key="1">
    <citation type="submission" date="2024-06" db="EMBL/GenBank/DDBJ databases">
        <title>Sorghum-associated microbial communities from plants grown in Nebraska, USA.</title>
        <authorList>
            <person name="Schachtman D."/>
        </authorList>
    </citation>
    <scope>NUCLEOTIDE SEQUENCE [LARGE SCALE GENOMIC DNA]</scope>
    <source>
        <strain evidence="2 3">1288</strain>
    </source>
</reference>
<dbReference type="PANTHER" id="PTHR41287:SF1">
    <property type="entry name" value="PROTEIN YMFN"/>
    <property type="match status" value="1"/>
</dbReference>
<comment type="caution">
    <text evidence="2">The sequence shown here is derived from an EMBL/GenBank/DDBJ whole genome shotgun (WGS) entry which is preliminary data.</text>
</comment>
<name>A0ABV2KD71_SPOPS</name>
<keyword evidence="3" id="KW-1185">Reference proteome</keyword>
<organism evidence="2 3">
    <name type="scientific">Sporosarcina psychrophila</name>
    <name type="common">Bacillus psychrophilus</name>
    <dbReference type="NCBI Taxonomy" id="1476"/>
    <lineage>
        <taxon>Bacteria</taxon>
        <taxon>Bacillati</taxon>
        <taxon>Bacillota</taxon>
        <taxon>Bacilli</taxon>
        <taxon>Bacillales</taxon>
        <taxon>Caryophanaceae</taxon>
        <taxon>Sporosarcina</taxon>
    </lineage>
</organism>
<dbReference type="Proteomes" id="UP001549104">
    <property type="component" value="Unassembled WGS sequence"/>
</dbReference>
<dbReference type="EMBL" id="JBEPME010000006">
    <property type="protein sequence ID" value="MET3658585.1"/>
    <property type="molecule type" value="Genomic_DNA"/>
</dbReference>
<dbReference type="PANTHER" id="PTHR41287">
    <property type="match status" value="1"/>
</dbReference>